<keyword evidence="1" id="KW-0378">Hydrolase</keyword>
<gene>
    <name evidence="1" type="ORF">ACFP3U_14425</name>
</gene>
<comment type="caution">
    <text evidence="1">The sequence shown here is derived from an EMBL/GenBank/DDBJ whole genome shotgun (WGS) entry which is preliminary data.</text>
</comment>
<dbReference type="EMBL" id="JBHSOF010000015">
    <property type="protein sequence ID" value="MFC5664176.1"/>
    <property type="molecule type" value="Genomic_DNA"/>
</dbReference>
<accession>A0ABW0X158</accession>
<dbReference type="InterPro" id="IPR029058">
    <property type="entry name" value="AB_hydrolase_fold"/>
</dbReference>
<evidence type="ECO:0000313" key="2">
    <source>
        <dbReference type="Proteomes" id="UP001595975"/>
    </source>
</evidence>
<sequence>MSVTTPTETVEYALGRLMDVHRPPAGLAGPWPVVLLWHGKAPDTRFEVTPLAQEAAGHGLLVLAPDWRSDAPDSGRADLLTSLDHARRHAADHGGDPALGFVLAGWSMSGREAIAVATGRDIPEDRRPTAAVGIASNYARPAVTTGEAPLTTLADRPSPVPLFLVHGTGDDLVPADATRALDTALLTPSAEFLQLDTDHAGVILAEYDPALDHCVAARTPRAVAAGRATAALLARAAGLPSDS</sequence>
<protein>
    <submittedName>
        <fullName evidence="1">Dienelactone hydrolase family protein</fullName>
        <ecNumber evidence="1">3.1.-.-</ecNumber>
    </submittedName>
</protein>
<dbReference type="EC" id="3.1.-.-" evidence="1"/>
<dbReference type="SUPFAM" id="SSF53474">
    <property type="entry name" value="alpha/beta-Hydrolases"/>
    <property type="match status" value="1"/>
</dbReference>
<dbReference type="Proteomes" id="UP001595975">
    <property type="component" value="Unassembled WGS sequence"/>
</dbReference>
<keyword evidence="2" id="KW-1185">Reference proteome</keyword>
<name>A0ABW0X158_9ACTN</name>
<reference evidence="2" key="1">
    <citation type="journal article" date="2019" name="Int. J. Syst. Evol. Microbiol.">
        <title>The Global Catalogue of Microorganisms (GCM) 10K type strain sequencing project: providing services to taxonomists for standard genome sequencing and annotation.</title>
        <authorList>
            <consortium name="The Broad Institute Genomics Platform"/>
            <consortium name="The Broad Institute Genome Sequencing Center for Infectious Disease"/>
            <person name="Wu L."/>
            <person name="Ma J."/>
        </authorList>
    </citation>
    <scope>NUCLEOTIDE SEQUENCE [LARGE SCALE GENOMIC DNA]</scope>
    <source>
        <strain evidence="2">CGMCC 4.1437</strain>
    </source>
</reference>
<organism evidence="1 2">
    <name type="scientific">Kitasatospora misakiensis</name>
    <dbReference type="NCBI Taxonomy" id="67330"/>
    <lineage>
        <taxon>Bacteria</taxon>
        <taxon>Bacillati</taxon>
        <taxon>Actinomycetota</taxon>
        <taxon>Actinomycetes</taxon>
        <taxon>Kitasatosporales</taxon>
        <taxon>Streptomycetaceae</taxon>
        <taxon>Kitasatospora</taxon>
    </lineage>
</organism>
<proteinExistence type="predicted"/>
<dbReference type="GO" id="GO:0016787">
    <property type="term" value="F:hydrolase activity"/>
    <property type="evidence" value="ECO:0007669"/>
    <property type="project" value="UniProtKB-KW"/>
</dbReference>
<dbReference type="RefSeq" id="WP_380225879.1">
    <property type="nucleotide sequence ID" value="NZ_JBHSOF010000015.1"/>
</dbReference>
<dbReference type="Gene3D" id="3.40.50.1820">
    <property type="entry name" value="alpha/beta hydrolase"/>
    <property type="match status" value="1"/>
</dbReference>
<evidence type="ECO:0000313" key="1">
    <source>
        <dbReference type="EMBL" id="MFC5664176.1"/>
    </source>
</evidence>